<evidence type="ECO:0000313" key="2">
    <source>
        <dbReference type="Proteomes" id="UP000316621"/>
    </source>
</evidence>
<gene>
    <name evidence="1" type="ORF">C5167_018167</name>
</gene>
<dbReference type="AlphaFoldDB" id="A0A4Y7IQH2"/>
<proteinExistence type="predicted"/>
<protein>
    <submittedName>
        <fullName evidence="1">Uncharacterized protein</fullName>
    </submittedName>
</protein>
<reference evidence="1 2" key="1">
    <citation type="journal article" date="2018" name="Science">
        <title>The opium poppy genome and morphinan production.</title>
        <authorList>
            <person name="Guo L."/>
            <person name="Winzer T."/>
            <person name="Yang X."/>
            <person name="Li Y."/>
            <person name="Ning Z."/>
            <person name="He Z."/>
            <person name="Teodor R."/>
            <person name="Lu Y."/>
            <person name="Bowser T.A."/>
            <person name="Graham I.A."/>
            <person name="Ye K."/>
        </authorList>
    </citation>
    <scope>NUCLEOTIDE SEQUENCE [LARGE SCALE GENOMIC DNA]</scope>
    <source>
        <strain evidence="2">cv. HN1</strain>
        <tissue evidence="1">Leaves</tissue>
    </source>
</reference>
<dbReference type="EMBL" id="CM010716">
    <property type="protein sequence ID" value="RZC49739.1"/>
    <property type="molecule type" value="Genomic_DNA"/>
</dbReference>
<evidence type="ECO:0000313" key="1">
    <source>
        <dbReference type="EMBL" id="RZC49739.1"/>
    </source>
</evidence>
<dbReference type="Proteomes" id="UP000316621">
    <property type="component" value="Chromosome 2"/>
</dbReference>
<dbReference type="Gramene" id="RZC49739">
    <property type="protein sequence ID" value="RZC49739"/>
    <property type="gene ID" value="C5167_018167"/>
</dbReference>
<sequence length="68" mass="8129">MPFSSLNNSERVMRFIDPDIQSLILKSFTFQFSPSYLEQLFLEMFVSSKIGQFIFLSRHQDFEEVAKW</sequence>
<keyword evidence="2" id="KW-1185">Reference proteome</keyword>
<organism evidence="1 2">
    <name type="scientific">Papaver somniferum</name>
    <name type="common">Opium poppy</name>
    <dbReference type="NCBI Taxonomy" id="3469"/>
    <lineage>
        <taxon>Eukaryota</taxon>
        <taxon>Viridiplantae</taxon>
        <taxon>Streptophyta</taxon>
        <taxon>Embryophyta</taxon>
        <taxon>Tracheophyta</taxon>
        <taxon>Spermatophyta</taxon>
        <taxon>Magnoliopsida</taxon>
        <taxon>Ranunculales</taxon>
        <taxon>Papaveraceae</taxon>
        <taxon>Papaveroideae</taxon>
        <taxon>Papaver</taxon>
    </lineage>
</organism>
<name>A0A4Y7IQH2_PAPSO</name>
<accession>A0A4Y7IQH2</accession>